<dbReference type="Pfam" id="PF04082">
    <property type="entry name" value="Fungal_trans"/>
    <property type="match status" value="1"/>
</dbReference>
<keyword evidence="4" id="KW-0805">Transcription regulation</keyword>
<dbReference type="GeneID" id="27712604"/>
<dbReference type="RefSeq" id="XP_016631529.1">
    <property type="nucleotide sequence ID" value="XM_016777358.1"/>
</dbReference>
<feature type="region of interest" description="Disordered" evidence="8">
    <location>
        <begin position="625"/>
        <end position="652"/>
    </location>
</feature>
<dbReference type="GO" id="GO:0008270">
    <property type="term" value="F:zinc ion binding"/>
    <property type="evidence" value="ECO:0007669"/>
    <property type="project" value="InterPro"/>
</dbReference>
<dbReference type="VEuPathDB" id="FungiDB:Z520_06858"/>
<keyword evidence="7" id="KW-0539">Nucleus</keyword>
<name>A0A0D2IK62_9EURO</name>
<dbReference type="CDD" id="cd12148">
    <property type="entry name" value="fungal_TF_MHR"/>
    <property type="match status" value="1"/>
</dbReference>
<feature type="region of interest" description="Disordered" evidence="8">
    <location>
        <begin position="100"/>
        <end position="125"/>
    </location>
</feature>
<gene>
    <name evidence="10" type="ORF">Z520_06858</name>
</gene>
<feature type="region of interest" description="Disordered" evidence="8">
    <location>
        <begin position="163"/>
        <end position="195"/>
    </location>
</feature>
<dbReference type="GO" id="GO:0006351">
    <property type="term" value="P:DNA-templated transcription"/>
    <property type="evidence" value="ECO:0007669"/>
    <property type="project" value="InterPro"/>
</dbReference>
<dbReference type="CDD" id="cd00067">
    <property type="entry name" value="GAL4"/>
    <property type="match status" value="1"/>
</dbReference>
<dbReference type="Pfam" id="PF00172">
    <property type="entry name" value="Zn_clus"/>
    <property type="match status" value="1"/>
</dbReference>
<dbReference type="InterPro" id="IPR001138">
    <property type="entry name" value="Zn2Cys6_DnaBD"/>
</dbReference>
<evidence type="ECO:0000256" key="7">
    <source>
        <dbReference type="ARBA" id="ARBA00023242"/>
    </source>
</evidence>
<dbReference type="EMBL" id="KN848074">
    <property type="protein sequence ID" value="KIX97406.1"/>
    <property type="molecule type" value="Genomic_DNA"/>
</dbReference>
<dbReference type="SMART" id="SM00906">
    <property type="entry name" value="Fungal_trans"/>
    <property type="match status" value="1"/>
</dbReference>
<evidence type="ECO:0000256" key="4">
    <source>
        <dbReference type="ARBA" id="ARBA00023015"/>
    </source>
</evidence>
<dbReference type="InterPro" id="IPR007219">
    <property type="entry name" value="XnlR_reg_dom"/>
</dbReference>
<evidence type="ECO:0000256" key="2">
    <source>
        <dbReference type="ARBA" id="ARBA00022723"/>
    </source>
</evidence>
<evidence type="ECO:0000256" key="5">
    <source>
        <dbReference type="ARBA" id="ARBA00023125"/>
    </source>
</evidence>
<proteinExistence type="predicted"/>
<evidence type="ECO:0000259" key="9">
    <source>
        <dbReference type="PROSITE" id="PS50048"/>
    </source>
</evidence>
<feature type="compositionally biased region" description="Basic and acidic residues" evidence="8">
    <location>
        <begin position="167"/>
        <end position="179"/>
    </location>
</feature>
<sequence length="725" mass="80782">MHAVQHFSPADDDAQERPAKRRARSAVACQRCKGRKQRCDNEFPSCSNCLSAGEPCSYGVKQVYPSEYVRSLENHIAQLEQTLTSVDPKLAADHLANMNEAAAPRSSRVSAEPQGPDDGEQNTEPSLELGVGFVALSPNSYLGTSSGFQLAKLVKSAMNVPTLDSHPAGESRLRLDRVPPSEQTRQHPGSDNPVFAEMPTDEMGEELTSTYLLKVYPKHPFLSKKRVHALNQDRASLMSAHQSQLKEARSSRLDYAILHLVYAIGARYLQLADDNSYPSPESHYAAALTEIDIISDVRSLENLEAMLLLSIYQLRSPTGPGVWYGDCPLHLLSRSLIPRRWMIGTTMRHCLDGGLHRKTNNLSNLVDQRRKRIFWTAYMLERSVARTVGRPYSVSDRDIDVALPANIEDSYETEEEITAAIAQSSANPHHITSLTAAIHIIRIQQLESKISHTVCRVDKPISELNPHKITKLRNALEEWKAAIPYYVSHPDKEGKLPYSTTDYHMIQYHKALVLLFLPLLPSLSPSHPDFRLFAYSAGQICQMYKRLHNNQSYISFSLLALHANFVAGLALVYCFCLDPRLFDANFSSDIRACSTMLYAISERWPAARKVRNAFESLVSATIEGNHGAAPSTSSSSSPPSSSARTTRVSGRVGQGQQALAEPALLSHSGGPESNRYAENRVQDSVWDSFETVLGDYQINETWMYDGIIQAMDTFPTDGWTMWGDF</sequence>
<keyword evidence="6" id="KW-0804">Transcription</keyword>
<organism evidence="10 11">
    <name type="scientific">Fonsecaea multimorphosa CBS 102226</name>
    <dbReference type="NCBI Taxonomy" id="1442371"/>
    <lineage>
        <taxon>Eukaryota</taxon>
        <taxon>Fungi</taxon>
        <taxon>Dikarya</taxon>
        <taxon>Ascomycota</taxon>
        <taxon>Pezizomycotina</taxon>
        <taxon>Eurotiomycetes</taxon>
        <taxon>Chaetothyriomycetidae</taxon>
        <taxon>Chaetothyriales</taxon>
        <taxon>Herpotrichiellaceae</taxon>
        <taxon>Fonsecaea</taxon>
    </lineage>
</organism>
<keyword evidence="11" id="KW-1185">Reference proteome</keyword>
<evidence type="ECO:0000313" key="10">
    <source>
        <dbReference type="EMBL" id="KIX97406.1"/>
    </source>
</evidence>
<dbReference type="AlphaFoldDB" id="A0A0D2IK62"/>
<dbReference type="GO" id="GO:0005634">
    <property type="term" value="C:nucleus"/>
    <property type="evidence" value="ECO:0007669"/>
    <property type="project" value="UniProtKB-SubCell"/>
</dbReference>
<dbReference type="PROSITE" id="PS50048">
    <property type="entry name" value="ZN2_CY6_FUNGAL_2"/>
    <property type="match status" value="1"/>
</dbReference>
<evidence type="ECO:0000256" key="3">
    <source>
        <dbReference type="ARBA" id="ARBA00022833"/>
    </source>
</evidence>
<keyword evidence="5" id="KW-0238">DNA-binding</keyword>
<dbReference type="Gene3D" id="4.10.240.10">
    <property type="entry name" value="Zn(2)-C6 fungal-type DNA-binding domain"/>
    <property type="match status" value="1"/>
</dbReference>
<dbReference type="PANTHER" id="PTHR47782">
    <property type="entry name" value="ZN(II)2CYS6 TRANSCRIPTION FACTOR (EUROFUNG)-RELATED"/>
    <property type="match status" value="1"/>
</dbReference>
<dbReference type="GO" id="GO:0000981">
    <property type="term" value="F:DNA-binding transcription factor activity, RNA polymerase II-specific"/>
    <property type="evidence" value="ECO:0007669"/>
    <property type="project" value="InterPro"/>
</dbReference>
<comment type="subcellular location">
    <subcellularLocation>
        <location evidence="1">Nucleus</location>
    </subcellularLocation>
</comment>
<feature type="region of interest" description="Disordered" evidence="8">
    <location>
        <begin position="1"/>
        <end position="27"/>
    </location>
</feature>
<evidence type="ECO:0000256" key="8">
    <source>
        <dbReference type="SAM" id="MobiDB-lite"/>
    </source>
</evidence>
<dbReference type="SMART" id="SM00066">
    <property type="entry name" value="GAL4"/>
    <property type="match status" value="1"/>
</dbReference>
<evidence type="ECO:0000256" key="1">
    <source>
        <dbReference type="ARBA" id="ARBA00004123"/>
    </source>
</evidence>
<dbReference type="GO" id="GO:0045944">
    <property type="term" value="P:positive regulation of transcription by RNA polymerase II"/>
    <property type="evidence" value="ECO:0007669"/>
    <property type="project" value="TreeGrafter"/>
</dbReference>
<protein>
    <recommendedName>
        <fullName evidence="9">Zn(2)-C6 fungal-type domain-containing protein</fullName>
    </recommendedName>
</protein>
<keyword evidence="3" id="KW-0862">Zinc</keyword>
<reference evidence="10 11" key="1">
    <citation type="submission" date="2015-01" db="EMBL/GenBank/DDBJ databases">
        <title>The Genome Sequence of Fonsecaea multimorphosa CBS 102226.</title>
        <authorList>
            <consortium name="The Broad Institute Genomics Platform"/>
            <person name="Cuomo C."/>
            <person name="de Hoog S."/>
            <person name="Gorbushina A."/>
            <person name="Stielow B."/>
            <person name="Teixiera M."/>
            <person name="Abouelleil A."/>
            <person name="Chapman S.B."/>
            <person name="Priest M."/>
            <person name="Young S.K."/>
            <person name="Wortman J."/>
            <person name="Nusbaum C."/>
            <person name="Birren B."/>
        </authorList>
    </citation>
    <scope>NUCLEOTIDE SEQUENCE [LARGE SCALE GENOMIC DNA]</scope>
    <source>
        <strain evidence="10 11">CBS 102226</strain>
    </source>
</reference>
<feature type="compositionally biased region" description="Low complexity" evidence="8">
    <location>
        <begin position="628"/>
        <end position="647"/>
    </location>
</feature>
<dbReference type="InterPro" id="IPR036864">
    <property type="entry name" value="Zn2-C6_fun-type_DNA-bd_sf"/>
</dbReference>
<dbReference type="PROSITE" id="PS00463">
    <property type="entry name" value="ZN2_CY6_FUNGAL_1"/>
    <property type="match status" value="1"/>
</dbReference>
<dbReference type="PANTHER" id="PTHR47782:SF12">
    <property type="entry name" value="ZN(II)2CYS6 TRANSCRIPTION FACTOR (EUROFUNG)"/>
    <property type="match status" value="1"/>
</dbReference>
<dbReference type="GO" id="GO:0043565">
    <property type="term" value="F:sequence-specific DNA binding"/>
    <property type="evidence" value="ECO:0007669"/>
    <property type="project" value="TreeGrafter"/>
</dbReference>
<evidence type="ECO:0000256" key="6">
    <source>
        <dbReference type="ARBA" id="ARBA00023163"/>
    </source>
</evidence>
<dbReference type="OrthoDB" id="189997at2759"/>
<dbReference type="InterPro" id="IPR052202">
    <property type="entry name" value="Yeast_MetPath_Reg"/>
</dbReference>
<feature type="domain" description="Zn(2)-C6 fungal-type" evidence="9">
    <location>
        <begin position="28"/>
        <end position="58"/>
    </location>
</feature>
<evidence type="ECO:0000313" key="11">
    <source>
        <dbReference type="Proteomes" id="UP000053411"/>
    </source>
</evidence>
<dbReference type="Proteomes" id="UP000053411">
    <property type="component" value="Unassembled WGS sequence"/>
</dbReference>
<dbReference type="SUPFAM" id="SSF57701">
    <property type="entry name" value="Zn2/Cys6 DNA-binding domain"/>
    <property type="match status" value="1"/>
</dbReference>
<accession>A0A0D2IK62</accession>
<keyword evidence="2" id="KW-0479">Metal-binding</keyword>